<dbReference type="Pfam" id="PF00248">
    <property type="entry name" value="Aldo_ket_red"/>
    <property type="match status" value="1"/>
</dbReference>
<sequence>MVDKRRFKDVEVSLLGLGTMRLPCETEQKRESNPNIDYEKAQKLVDLAYKNGVNYYDTAYMYHCGKSEKFIGHALKKYPRN</sequence>
<organism evidence="2">
    <name type="scientific">human gut metagenome</name>
    <dbReference type="NCBI Taxonomy" id="408170"/>
    <lineage>
        <taxon>unclassified sequences</taxon>
        <taxon>metagenomes</taxon>
        <taxon>organismal metagenomes</taxon>
    </lineage>
</organism>
<evidence type="ECO:0000259" key="1">
    <source>
        <dbReference type="Pfam" id="PF00248"/>
    </source>
</evidence>
<dbReference type="PANTHER" id="PTHR43312">
    <property type="entry name" value="D-THREO-ALDOSE 1-DEHYDROGENASE"/>
    <property type="match status" value="1"/>
</dbReference>
<feature type="non-terminal residue" evidence="2">
    <location>
        <position position="81"/>
    </location>
</feature>
<evidence type="ECO:0000313" key="2">
    <source>
        <dbReference type="EMBL" id="EKC52824.1"/>
    </source>
</evidence>
<feature type="domain" description="NADP-dependent oxidoreductase" evidence="1">
    <location>
        <begin position="15"/>
        <end position="77"/>
    </location>
</feature>
<dbReference type="AlphaFoldDB" id="K1SBJ0"/>
<reference evidence="2" key="1">
    <citation type="journal article" date="2013" name="Environ. Microbiol.">
        <title>Microbiota from the distal guts of lean and obese adolescents exhibit partial functional redundancy besides clear differences in community structure.</title>
        <authorList>
            <person name="Ferrer M."/>
            <person name="Ruiz A."/>
            <person name="Lanza F."/>
            <person name="Haange S.B."/>
            <person name="Oberbach A."/>
            <person name="Till H."/>
            <person name="Bargiela R."/>
            <person name="Campoy C."/>
            <person name="Segura M.T."/>
            <person name="Richter M."/>
            <person name="von Bergen M."/>
            <person name="Seifert J."/>
            <person name="Suarez A."/>
        </authorList>
    </citation>
    <scope>NUCLEOTIDE SEQUENCE</scope>
</reference>
<name>K1SBJ0_9ZZZZ</name>
<dbReference type="InterPro" id="IPR036812">
    <property type="entry name" value="NAD(P)_OxRdtase_dom_sf"/>
</dbReference>
<gene>
    <name evidence="2" type="ORF">OBE_12897</name>
</gene>
<dbReference type="Gene3D" id="3.20.20.100">
    <property type="entry name" value="NADP-dependent oxidoreductase domain"/>
    <property type="match status" value="1"/>
</dbReference>
<dbReference type="InterPro" id="IPR023210">
    <property type="entry name" value="NADP_OxRdtase_dom"/>
</dbReference>
<protein>
    <submittedName>
        <fullName evidence="2">Aldo/keto reductase</fullName>
    </submittedName>
</protein>
<dbReference type="PANTHER" id="PTHR43312:SF1">
    <property type="entry name" value="NADP-DEPENDENT OXIDOREDUCTASE DOMAIN-CONTAINING PROTEIN"/>
    <property type="match status" value="1"/>
</dbReference>
<comment type="caution">
    <text evidence="2">The sequence shown here is derived from an EMBL/GenBank/DDBJ whole genome shotgun (WGS) entry which is preliminary data.</text>
</comment>
<dbReference type="SUPFAM" id="SSF51430">
    <property type="entry name" value="NAD(P)-linked oxidoreductase"/>
    <property type="match status" value="1"/>
</dbReference>
<dbReference type="InterPro" id="IPR053135">
    <property type="entry name" value="AKR2_Oxidoreductase"/>
</dbReference>
<accession>K1SBJ0</accession>
<proteinExistence type="predicted"/>
<dbReference type="EMBL" id="AJWZ01008901">
    <property type="protein sequence ID" value="EKC52824.1"/>
    <property type="molecule type" value="Genomic_DNA"/>
</dbReference>